<dbReference type="STRING" id="408015.SXIM_28510"/>
<dbReference type="EMBL" id="CP009922">
    <property type="protein sequence ID" value="AKG44235.1"/>
    <property type="molecule type" value="Genomic_DNA"/>
</dbReference>
<dbReference type="Proteomes" id="UP000034034">
    <property type="component" value="Chromosome"/>
</dbReference>
<organism evidence="1 2">
    <name type="scientific">Streptomyces xiamenensis</name>
    <dbReference type="NCBI Taxonomy" id="408015"/>
    <lineage>
        <taxon>Bacteria</taxon>
        <taxon>Bacillati</taxon>
        <taxon>Actinomycetota</taxon>
        <taxon>Actinomycetes</taxon>
        <taxon>Kitasatosporales</taxon>
        <taxon>Streptomycetaceae</taxon>
        <taxon>Streptomyces</taxon>
    </lineage>
</organism>
<dbReference type="PANTHER" id="PTHR36849">
    <property type="entry name" value="CYTOPLASMIC PROTEIN-RELATED"/>
    <property type="match status" value="1"/>
</dbReference>
<gene>
    <name evidence="1" type="ORF">SXIM_28510</name>
</gene>
<dbReference type="Pfam" id="PF22752">
    <property type="entry name" value="DUF488-N3i"/>
    <property type="match status" value="1"/>
</dbReference>
<reference evidence="1" key="1">
    <citation type="submission" date="2019-08" db="EMBL/GenBank/DDBJ databases">
        <title>Complete genome sequence of a mangrove-derived Streptomyces xiamenensis.</title>
        <authorList>
            <person name="Xu J."/>
        </authorList>
    </citation>
    <scope>NUCLEOTIDE SEQUENCE</scope>
    <source>
        <strain evidence="1">318</strain>
    </source>
</reference>
<evidence type="ECO:0000313" key="2">
    <source>
        <dbReference type="Proteomes" id="UP000034034"/>
    </source>
</evidence>
<dbReference type="AlphaFoldDB" id="A0A0F7FVF9"/>
<dbReference type="HOGENOM" id="CLU_137928_1_0_11"/>
<sequence>MMTSRPDIQVRRVYDPPDKQDGTRVLIDRVWPRGVSKADAHIDEWPKEITPSTDLRHWFHGEHASYAEFRRRYLAELKAPERADELERLRAEARTHTVTLVTSVREPERSHAAVLAERLRGR</sequence>
<keyword evidence="2" id="KW-1185">Reference proteome</keyword>
<evidence type="ECO:0000313" key="1">
    <source>
        <dbReference type="EMBL" id="AKG44235.1"/>
    </source>
</evidence>
<dbReference type="PATRIC" id="fig|408015.6.peg.2887"/>
<dbReference type="KEGG" id="sxi:SXIM_28510"/>
<proteinExistence type="predicted"/>
<dbReference type="PANTHER" id="PTHR36849:SF1">
    <property type="entry name" value="CYTOPLASMIC PROTEIN"/>
    <property type="match status" value="1"/>
</dbReference>
<name>A0A0F7FVF9_9ACTN</name>
<dbReference type="InterPro" id="IPR052552">
    <property type="entry name" value="YeaO-like"/>
</dbReference>
<evidence type="ECO:0008006" key="3">
    <source>
        <dbReference type="Google" id="ProtNLM"/>
    </source>
</evidence>
<accession>A0A0F7FVF9</accession>
<protein>
    <recommendedName>
        <fullName evidence="3">DUF488 family protein</fullName>
    </recommendedName>
</protein>